<name>A0A9P3HJS1_9FUNG</name>
<dbReference type="SUPFAM" id="SSF55681">
    <property type="entry name" value="Class II aaRS and biotin synthetases"/>
    <property type="match status" value="1"/>
</dbReference>
<evidence type="ECO:0000256" key="3">
    <source>
        <dbReference type="ARBA" id="ARBA00012334"/>
    </source>
</evidence>
<comment type="similarity">
    <text evidence="2">Belongs to the LipB family.</text>
</comment>
<dbReference type="PANTHER" id="PTHR10993:SF7">
    <property type="entry name" value="LIPOYLTRANSFERASE 2, MITOCHONDRIAL-RELATED"/>
    <property type="match status" value="1"/>
</dbReference>
<dbReference type="HAMAP" id="MF_00013">
    <property type="entry name" value="LipB"/>
    <property type="match status" value="1"/>
</dbReference>
<dbReference type="InterPro" id="IPR004143">
    <property type="entry name" value="BPL_LPL_catalytic"/>
</dbReference>
<dbReference type="OrthoDB" id="19908at2759"/>
<keyword evidence="9" id="KW-1185">Reference proteome</keyword>
<accession>A0A9P3HJS1</accession>
<comment type="pathway">
    <text evidence="1">Protein modification; protein lipoylation via endogenous pathway; protein N(6)-(lipoyl)lysine from octanoyl-[acyl-carrier-protein]: step 1/2.</text>
</comment>
<dbReference type="Pfam" id="PF21948">
    <property type="entry name" value="LplA-B_cat"/>
    <property type="match status" value="1"/>
</dbReference>
<proteinExistence type="inferred from homology"/>
<evidence type="ECO:0000256" key="1">
    <source>
        <dbReference type="ARBA" id="ARBA00004821"/>
    </source>
</evidence>
<dbReference type="Gene3D" id="3.30.930.10">
    <property type="entry name" value="Bira Bifunctional Protein, Domain 2"/>
    <property type="match status" value="1"/>
</dbReference>
<reference evidence="8" key="1">
    <citation type="submission" date="2021-11" db="EMBL/GenBank/DDBJ databases">
        <authorList>
            <person name="Herlambang A."/>
            <person name="Guo Y."/>
            <person name="Takashima Y."/>
            <person name="Nishizawa T."/>
        </authorList>
    </citation>
    <scope>NUCLEOTIDE SEQUENCE</scope>
    <source>
        <strain evidence="8">E1425</strain>
    </source>
</reference>
<evidence type="ECO:0000313" key="9">
    <source>
        <dbReference type="Proteomes" id="UP000827284"/>
    </source>
</evidence>
<evidence type="ECO:0000256" key="5">
    <source>
        <dbReference type="ARBA" id="ARBA00023315"/>
    </source>
</evidence>
<evidence type="ECO:0000259" key="7">
    <source>
        <dbReference type="PROSITE" id="PS51733"/>
    </source>
</evidence>
<dbReference type="PROSITE" id="PS01313">
    <property type="entry name" value="LIPB"/>
    <property type="match status" value="1"/>
</dbReference>
<keyword evidence="4 8" id="KW-0808">Transferase</keyword>
<dbReference type="AlphaFoldDB" id="A0A9P3HJS1"/>
<dbReference type="GO" id="GO:0009249">
    <property type="term" value="P:protein lipoylation"/>
    <property type="evidence" value="ECO:0007669"/>
    <property type="project" value="InterPro"/>
</dbReference>
<comment type="caution">
    <text evidence="8">The sequence shown here is derived from an EMBL/GenBank/DDBJ whole genome shotgun (WGS) entry which is preliminary data.</text>
</comment>
<dbReference type="InterPro" id="IPR045864">
    <property type="entry name" value="aa-tRNA-synth_II/BPL/LPL"/>
</dbReference>
<feature type="domain" description="BPL/LPL catalytic" evidence="7">
    <location>
        <begin position="159"/>
        <end position="344"/>
    </location>
</feature>
<gene>
    <name evidence="8" type="ORF">EMPS_10270</name>
</gene>
<evidence type="ECO:0000256" key="2">
    <source>
        <dbReference type="ARBA" id="ARBA00007907"/>
    </source>
</evidence>
<evidence type="ECO:0000256" key="4">
    <source>
        <dbReference type="ARBA" id="ARBA00022679"/>
    </source>
</evidence>
<dbReference type="NCBIfam" id="TIGR00214">
    <property type="entry name" value="lipB"/>
    <property type="match status" value="1"/>
</dbReference>
<dbReference type="PROSITE" id="PS51733">
    <property type="entry name" value="BPL_LPL_CATALYTIC"/>
    <property type="match status" value="1"/>
</dbReference>
<protein>
    <recommendedName>
        <fullName evidence="3">lipoyl(octanoyl) transferase</fullName>
        <ecNumber evidence="3">2.3.1.181</ecNumber>
    </recommendedName>
</protein>
<evidence type="ECO:0000256" key="6">
    <source>
        <dbReference type="SAM" id="MobiDB-lite"/>
    </source>
</evidence>
<feature type="region of interest" description="Disordered" evidence="6">
    <location>
        <begin position="133"/>
        <end position="162"/>
    </location>
</feature>
<sequence>MQSLVLLERALQPCHGRTGSAILVFQRHLNTQSQGRIPTAISRISPARASFSQPNTHPASPFRSFSSSTSSSATIASESTASASSGAACATTISRPRLSPLPYIYLKDLPYNRASELQELLVNRQIRLRKEREDRRAKNLDPVKDKKDDPTTSASPAEDGATDLLLLVEHTPTYTNGRRNRGAQAISPTETSRLQNLGATYVESLRGGEITFHGPGQLVAYPILDLKPIKLSVRCYVSYLEKAIIATCAEWGVKAITTENTGVWINDHKKIAAIGVHVQRYITSHGLALNCNTDLGFFKEIIACGLTGKETTSLAKELDDASMTVPKVIPSFLYGFGATFNRSTSALSDVNPDLERRIQEYVQTGDATLLK</sequence>
<keyword evidence="5" id="KW-0012">Acyltransferase</keyword>
<evidence type="ECO:0000313" key="8">
    <source>
        <dbReference type="EMBL" id="GJJ77911.1"/>
    </source>
</evidence>
<feature type="compositionally biased region" description="Low complexity" evidence="6">
    <location>
        <begin position="59"/>
        <end position="69"/>
    </location>
</feature>
<dbReference type="Proteomes" id="UP000827284">
    <property type="component" value="Unassembled WGS sequence"/>
</dbReference>
<dbReference type="PANTHER" id="PTHR10993">
    <property type="entry name" value="OCTANOYLTRANSFERASE"/>
    <property type="match status" value="1"/>
</dbReference>
<dbReference type="InterPro" id="IPR020605">
    <property type="entry name" value="Octanoyltransferase_CS"/>
</dbReference>
<dbReference type="EC" id="2.3.1.181" evidence="3"/>
<feature type="region of interest" description="Disordered" evidence="6">
    <location>
        <begin position="47"/>
        <end position="69"/>
    </location>
</feature>
<dbReference type="EMBL" id="BQFW01000014">
    <property type="protein sequence ID" value="GJJ77911.1"/>
    <property type="molecule type" value="Genomic_DNA"/>
</dbReference>
<organism evidence="8 9">
    <name type="scientific">Entomortierella parvispora</name>
    <dbReference type="NCBI Taxonomy" id="205924"/>
    <lineage>
        <taxon>Eukaryota</taxon>
        <taxon>Fungi</taxon>
        <taxon>Fungi incertae sedis</taxon>
        <taxon>Mucoromycota</taxon>
        <taxon>Mortierellomycotina</taxon>
        <taxon>Mortierellomycetes</taxon>
        <taxon>Mortierellales</taxon>
        <taxon>Mortierellaceae</taxon>
        <taxon>Entomortierella</taxon>
    </lineage>
</organism>
<dbReference type="CDD" id="cd16444">
    <property type="entry name" value="LipB"/>
    <property type="match status" value="1"/>
</dbReference>
<dbReference type="GO" id="GO:0033819">
    <property type="term" value="F:lipoyl(octanoyl) transferase activity"/>
    <property type="evidence" value="ECO:0007669"/>
    <property type="project" value="UniProtKB-EC"/>
</dbReference>
<dbReference type="InterPro" id="IPR000544">
    <property type="entry name" value="Octanoyltransferase"/>
</dbReference>
<reference evidence="8" key="2">
    <citation type="journal article" date="2022" name="Microbiol. Resour. Announc.">
        <title>Whole-Genome Sequence of Entomortierella parvispora E1425, a Mucoromycotan Fungus Associated with Burkholderiaceae-Related Endosymbiotic Bacteria.</title>
        <authorList>
            <person name="Herlambang A."/>
            <person name="Guo Y."/>
            <person name="Takashima Y."/>
            <person name="Narisawa K."/>
            <person name="Ohta H."/>
            <person name="Nishizawa T."/>
        </authorList>
    </citation>
    <scope>NUCLEOTIDE SEQUENCE</scope>
    <source>
        <strain evidence="8">E1425</strain>
    </source>
</reference>
<feature type="compositionally biased region" description="Basic and acidic residues" evidence="6">
    <location>
        <begin position="133"/>
        <end position="150"/>
    </location>
</feature>